<reference evidence="2 3" key="1">
    <citation type="journal article" date="2013" name="Nat. Biotechnol.">
        <title>Genome sequences of rare, uncultured bacteria obtained by differential coverage binning of multiple metagenomes.</title>
        <authorList>
            <person name="Albertsen M."/>
            <person name="Hugenholtz P."/>
            <person name="Skarshewski A."/>
            <person name="Nielsen K.L."/>
            <person name="Tyson G.W."/>
            <person name="Nielsen P.H."/>
        </authorList>
    </citation>
    <scope>NUCLEOTIDE SEQUENCE [LARGE SCALE GENOMIC DNA]</scope>
    <source>
        <strain evidence="2">TM71</strain>
    </source>
</reference>
<evidence type="ECO:0000313" key="3">
    <source>
        <dbReference type="Proteomes" id="UP000013893"/>
    </source>
</evidence>
<dbReference type="HOGENOM" id="CLU_2732544_0_0_0"/>
<gene>
    <name evidence="2" type="ORF">L336_0128</name>
</gene>
<dbReference type="STRING" id="1332188.L336_0128"/>
<accession>R4PLX2</accession>
<organism evidence="2 3">
    <name type="scientific">Candidatus Saccharimonas aalborgensis</name>
    <dbReference type="NCBI Taxonomy" id="1332188"/>
    <lineage>
        <taxon>Bacteria</taxon>
        <taxon>Candidatus Saccharimonadota</taxon>
        <taxon>Candidatus Saccharimonadia</taxon>
        <taxon>Candidatus Saccharimonadales</taxon>
        <taxon>Candidatus Saccharimonadaceae</taxon>
        <taxon>Candidatus Saccharimonas</taxon>
    </lineage>
</organism>
<dbReference type="KEGG" id="saal:L336_0128"/>
<dbReference type="RefSeq" id="WP_015641290.1">
    <property type="nucleotide sequence ID" value="NC_021219.1"/>
</dbReference>
<sequence length="71" mass="7445">MRLSAFGRKMGSGKGVKVSHAKSSPIGGLFAWLVIRIEHPSEAFGVKIACGNLQGDVTDELCSSARLARSG</sequence>
<proteinExistence type="predicted"/>
<evidence type="ECO:0000313" key="2">
    <source>
        <dbReference type="EMBL" id="AGL61839.1"/>
    </source>
</evidence>
<dbReference type="Proteomes" id="UP000013893">
    <property type="component" value="Chromosome"/>
</dbReference>
<protein>
    <submittedName>
        <fullName evidence="2">Uncharacterized protein</fullName>
    </submittedName>
</protein>
<dbReference type="EMBL" id="CP005957">
    <property type="protein sequence ID" value="AGL61839.1"/>
    <property type="molecule type" value="Genomic_DNA"/>
</dbReference>
<dbReference type="AlphaFoldDB" id="R4PLX2"/>
<evidence type="ECO:0000256" key="1">
    <source>
        <dbReference type="SAM" id="MobiDB-lite"/>
    </source>
</evidence>
<name>R4PLX2_9BACT</name>
<feature type="region of interest" description="Disordered" evidence="1">
    <location>
        <begin position="1"/>
        <end position="22"/>
    </location>
</feature>
<keyword evidence="3" id="KW-1185">Reference proteome</keyword>